<dbReference type="PRINTS" id="PR00385">
    <property type="entry name" value="P450"/>
</dbReference>
<dbReference type="PANTHER" id="PTHR24305">
    <property type="entry name" value="CYTOCHROME P450"/>
    <property type="match status" value="1"/>
</dbReference>
<dbReference type="PANTHER" id="PTHR24305:SF210">
    <property type="entry name" value="CYTOCHROME P450 MONOOXYGENASE ASQL-RELATED"/>
    <property type="match status" value="1"/>
</dbReference>
<dbReference type="Gene3D" id="1.10.630.10">
    <property type="entry name" value="Cytochrome P450"/>
    <property type="match status" value="1"/>
</dbReference>
<keyword evidence="8" id="KW-1133">Transmembrane helix</keyword>
<sequence length="500" mass="56833">MDSLRLPAMGFGTMSGICGMAIPLLLMAHYIRNIFFHPLSGFPGPVTAAITPLWISRIWNSGDYVFAIKELHDKYGPVVRIAPNQVSFCSAASWRDIYGHVQAGQKPFLKSKFFYEAMPGESENILTVGDPSIHARMRRNLSHGFSASALSAQEGLVQGFINQLVQRLGESPNDSKDMVTWLNMLTFDIIGQLAFGESFGNLDRGKPHFWLEILFGSIEALTFLRSFEYFAPLRTFVRWVIGRDFLPASMTTELKRVKQYSCDQIEKRLRAGPQQADLLTRMLQKRKEDNVSFDELQAQADVLILAGSETTATALSGILYYLCCNENVYEKLANEIRTAFQSYDEITSRSTEPLPYLQAVIEEGLRIYPPVPIGLPRVSPGRTVDDHYIPKGTIVHVSSWAATHSEMNFHKPLEFIPERWIDPECTDDKSASRPFILGSRACLGRNLAQLEMRLVLSKLLWVYDFALQDDTVDWISKHKTYVFWKKPDLWMKVTRREVQV</sequence>
<comment type="similarity">
    <text evidence="2">Belongs to the cytochrome P450 family.</text>
</comment>
<evidence type="ECO:0000313" key="10">
    <source>
        <dbReference type="Proteomes" id="UP001610563"/>
    </source>
</evidence>
<dbReference type="InterPro" id="IPR001128">
    <property type="entry name" value="Cyt_P450"/>
</dbReference>
<keyword evidence="7" id="KW-0503">Monooxygenase</keyword>
<organism evidence="9 10">
    <name type="scientific">Aspergillus keveii</name>
    <dbReference type="NCBI Taxonomy" id="714993"/>
    <lineage>
        <taxon>Eukaryota</taxon>
        <taxon>Fungi</taxon>
        <taxon>Dikarya</taxon>
        <taxon>Ascomycota</taxon>
        <taxon>Pezizomycotina</taxon>
        <taxon>Eurotiomycetes</taxon>
        <taxon>Eurotiomycetidae</taxon>
        <taxon>Eurotiales</taxon>
        <taxon>Aspergillaceae</taxon>
        <taxon>Aspergillus</taxon>
        <taxon>Aspergillus subgen. Nidulantes</taxon>
    </lineage>
</organism>
<keyword evidence="8" id="KW-0812">Transmembrane</keyword>
<evidence type="ECO:0000256" key="7">
    <source>
        <dbReference type="ARBA" id="ARBA00023033"/>
    </source>
</evidence>
<reference evidence="9 10" key="1">
    <citation type="submission" date="2024-07" db="EMBL/GenBank/DDBJ databases">
        <title>Section-level genome sequencing and comparative genomics of Aspergillus sections Usti and Cavernicolus.</title>
        <authorList>
            <consortium name="Lawrence Berkeley National Laboratory"/>
            <person name="Nybo J.L."/>
            <person name="Vesth T.C."/>
            <person name="Theobald S."/>
            <person name="Frisvad J.C."/>
            <person name="Larsen T.O."/>
            <person name="Kjaerboelling I."/>
            <person name="Rothschild-Mancinelli K."/>
            <person name="Lyhne E.K."/>
            <person name="Kogle M.E."/>
            <person name="Barry K."/>
            <person name="Clum A."/>
            <person name="Na H."/>
            <person name="Ledsgaard L."/>
            <person name="Lin J."/>
            <person name="Lipzen A."/>
            <person name="Kuo A."/>
            <person name="Riley R."/>
            <person name="Mondo S."/>
            <person name="Labutti K."/>
            <person name="Haridas S."/>
            <person name="Pangalinan J."/>
            <person name="Salamov A.A."/>
            <person name="Simmons B.A."/>
            <person name="Magnuson J.K."/>
            <person name="Chen J."/>
            <person name="Drula E."/>
            <person name="Henrissat B."/>
            <person name="Wiebenga A."/>
            <person name="Lubbers R.J."/>
            <person name="Gomes A.C."/>
            <person name="Makela M.R."/>
            <person name="Stajich J."/>
            <person name="Grigoriev I.V."/>
            <person name="Mortensen U.H."/>
            <person name="De Vries R.P."/>
            <person name="Baker S.E."/>
            <person name="Andersen M.R."/>
        </authorList>
    </citation>
    <scope>NUCLEOTIDE SEQUENCE [LARGE SCALE GENOMIC DNA]</scope>
    <source>
        <strain evidence="9 10">CBS 209.92</strain>
    </source>
</reference>
<feature type="transmembrane region" description="Helical" evidence="8">
    <location>
        <begin position="6"/>
        <end position="26"/>
    </location>
</feature>
<keyword evidence="4" id="KW-0479">Metal-binding</keyword>
<accession>A0ABR4FMT0</accession>
<keyword evidence="5" id="KW-0560">Oxidoreductase</keyword>
<dbReference type="InterPro" id="IPR036396">
    <property type="entry name" value="Cyt_P450_sf"/>
</dbReference>
<dbReference type="SUPFAM" id="SSF48264">
    <property type="entry name" value="Cytochrome P450"/>
    <property type="match status" value="1"/>
</dbReference>
<dbReference type="PRINTS" id="PR00463">
    <property type="entry name" value="EP450I"/>
</dbReference>
<keyword evidence="10" id="KW-1185">Reference proteome</keyword>
<keyword evidence="6" id="KW-0408">Iron</keyword>
<comment type="cofactor">
    <cofactor evidence="1">
        <name>heme</name>
        <dbReference type="ChEBI" id="CHEBI:30413"/>
    </cofactor>
</comment>
<comment type="caution">
    <text evidence="9">The sequence shown here is derived from an EMBL/GenBank/DDBJ whole genome shotgun (WGS) entry which is preliminary data.</text>
</comment>
<dbReference type="InterPro" id="IPR002401">
    <property type="entry name" value="Cyt_P450_E_grp-I"/>
</dbReference>
<dbReference type="Pfam" id="PF00067">
    <property type="entry name" value="p450"/>
    <property type="match status" value="1"/>
</dbReference>
<keyword evidence="3" id="KW-0349">Heme</keyword>
<dbReference type="EMBL" id="JBFTWV010000175">
    <property type="protein sequence ID" value="KAL2784552.1"/>
    <property type="molecule type" value="Genomic_DNA"/>
</dbReference>
<gene>
    <name evidence="9" type="ORF">BJX66DRAFT_329890</name>
</gene>
<evidence type="ECO:0000256" key="2">
    <source>
        <dbReference type="ARBA" id="ARBA00010617"/>
    </source>
</evidence>
<dbReference type="CDD" id="cd11058">
    <property type="entry name" value="CYP60B-like"/>
    <property type="match status" value="1"/>
</dbReference>
<protein>
    <submittedName>
        <fullName evidence="9">Benzoate 4-monooxygenase cytochrome P450</fullName>
    </submittedName>
</protein>
<evidence type="ECO:0000256" key="8">
    <source>
        <dbReference type="SAM" id="Phobius"/>
    </source>
</evidence>
<evidence type="ECO:0000313" key="9">
    <source>
        <dbReference type="EMBL" id="KAL2784552.1"/>
    </source>
</evidence>
<evidence type="ECO:0000256" key="6">
    <source>
        <dbReference type="ARBA" id="ARBA00023004"/>
    </source>
</evidence>
<evidence type="ECO:0000256" key="1">
    <source>
        <dbReference type="ARBA" id="ARBA00001971"/>
    </source>
</evidence>
<evidence type="ECO:0000256" key="4">
    <source>
        <dbReference type="ARBA" id="ARBA00022723"/>
    </source>
</evidence>
<name>A0ABR4FMT0_9EURO</name>
<evidence type="ECO:0000256" key="5">
    <source>
        <dbReference type="ARBA" id="ARBA00023002"/>
    </source>
</evidence>
<dbReference type="InterPro" id="IPR050121">
    <property type="entry name" value="Cytochrome_P450_monoxygenase"/>
</dbReference>
<keyword evidence="8" id="KW-0472">Membrane</keyword>
<evidence type="ECO:0000256" key="3">
    <source>
        <dbReference type="ARBA" id="ARBA00022617"/>
    </source>
</evidence>
<proteinExistence type="inferred from homology"/>
<dbReference type="Proteomes" id="UP001610563">
    <property type="component" value="Unassembled WGS sequence"/>
</dbReference>